<comment type="caution">
    <text evidence="1">The sequence shown here is derived from an EMBL/GenBank/DDBJ whole genome shotgun (WGS) entry which is preliminary data.</text>
</comment>
<dbReference type="EMBL" id="JACVVK020000318">
    <property type="protein sequence ID" value="KAK7478717.1"/>
    <property type="molecule type" value="Genomic_DNA"/>
</dbReference>
<organism evidence="1 2">
    <name type="scientific">Batillaria attramentaria</name>
    <dbReference type="NCBI Taxonomy" id="370345"/>
    <lineage>
        <taxon>Eukaryota</taxon>
        <taxon>Metazoa</taxon>
        <taxon>Spiralia</taxon>
        <taxon>Lophotrochozoa</taxon>
        <taxon>Mollusca</taxon>
        <taxon>Gastropoda</taxon>
        <taxon>Caenogastropoda</taxon>
        <taxon>Sorbeoconcha</taxon>
        <taxon>Cerithioidea</taxon>
        <taxon>Batillariidae</taxon>
        <taxon>Batillaria</taxon>
    </lineage>
</organism>
<feature type="non-terminal residue" evidence="1">
    <location>
        <position position="1"/>
    </location>
</feature>
<reference evidence="1 2" key="1">
    <citation type="journal article" date="2023" name="Sci. Data">
        <title>Genome assembly of the Korean intertidal mud-creeper Batillaria attramentaria.</title>
        <authorList>
            <person name="Patra A.K."/>
            <person name="Ho P.T."/>
            <person name="Jun S."/>
            <person name="Lee S.J."/>
            <person name="Kim Y."/>
            <person name="Won Y.J."/>
        </authorList>
    </citation>
    <scope>NUCLEOTIDE SEQUENCE [LARGE SCALE GENOMIC DNA]</scope>
    <source>
        <strain evidence="1">Wonlab-2016</strain>
    </source>
</reference>
<name>A0ABD0JUG8_9CAEN</name>
<sequence length="113" mass="12753">DMKELAHRVQDVGRKLQITHVPFSSPEVIENLNPCQCKCARKPLAPRFFPAPWATRKKEPDKKALFIRTQRRGPADFLAPVRKISVIYGNDRKQPEIGLVHEGSVSAGERPAN</sequence>
<proteinExistence type="predicted"/>
<protein>
    <submittedName>
        <fullName evidence="1">Uncharacterized protein</fullName>
    </submittedName>
</protein>
<dbReference type="Proteomes" id="UP001519460">
    <property type="component" value="Unassembled WGS sequence"/>
</dbReference>
<evidence type="ECO:0000313" key="1">
    <source>
        <dbReference type="EMBL" id="KAK7478717.1"/>
    </source>
</evidence>
<evidence type="ECO:0000313" key="2">
    <source>
        <dbReference type="Proteomes" id="UP001519460"/>
    </source>
</evidence>
<gene>
    <name evidence="1" type="ORF">BaRGS_00030021</name>
</gene>
<keyword evidence="2" id="KW-1185">Reference proteome</keyword>
<dbReference type="AlphaFoldDB" id="A0ABD0JUG8"/>
<accession>A0ABD0JUG8</accession>